<feature type="transmembrane region" description="Helical" evidence="8">
    <location>
        <begin position="374"/>
        <end position="396"/>
    </location>
</feature>
<dbReference type="GO" id="GO:0022857">
    <property type="term" value="F:transmembrane transporter activity"/>
    <property type="evidence" value="ECO:0007669"/>
    <property type="project" value="InterPro"/>
</dbReference>
<dbReference type="Gene3D" id="1.20.1250.20">
    <property type="entry name" value="MFS general substrate transporter like domains"/>
    <property type="match status" value="1"/>
</dbReference>
<feature type="transmembrane region" description="Helical" evidence="8">
    <location>
        <begin position="251"/>
        <end position="272"/>
    </location>
</feature>
<keyword evidence="6 8" id="KW-1133">Transmembrane helix</keyword>
<dbReference type="PRINTS" id="PR01035">
    <property type="entry name" value="TCRTETA"/>
</dbReference>
<feature type="transmembrane region" description="Helical" evidence="8">
    <location>
        <begin position="284"/>
        <end position="302"/>
    </location>
</feature>
<comment type="subcellular location">
    <subcellularLocation>
        <location evidence="2">Membrane</location>
        <topology evidence="2">Multi-pass membrane protein</topology>
    </subcellularLocation>
</comment>
<evidence type="ECO:0000256" key="2">
    <source>
        <dbReference type="ARBA" id="ARBA00004141"/>
    </source>
</evidence>
<evidence type="ECO:0000313" key="11">
    <source>
        <dbReference type="Proteomes" id="UP000248790"/>
    </source>
</evidence>
<dbReference type="Pfam" id="PF07690">
    <property type="entry name" value="MFS_1"/>
    <property type="match status" value="2"/>
</dbReference>
<dbReference type="OrthoDB" id="9793283at2"/>
<name>A0A327X5F9_LARAB</name>
<keyword evidence="7 8" id="KW-0472">Membrane</keyword>
<evidence type="ECO:0000256" key="4">
    <source>
        <dbReference type="ARBA" id="ARBA00022448"/>
    </source>
</evidence>
<dbReference type="EMBL" id="QLMC01000003">
    <property type="protein sequence ID" value="RAJ98128.1"/>
    <property type="molecule type" value="Genomic_DNA"/>
</dbReference>
<evidence type="ECO:0000259" key="9">
    <source>
        <dbReference type="PROSITE" id="PS50850"/>
    </source>
</evidence>
<feature type="transmembrane region" description="Helical" evidence="8">
    <location>
        <begin position="137"/>
        <end position="159"/>
    </location>
</feature>
<organism evidence="10 11">
    <name type="scientific">Larkinella arboricola</name>
    <dbReference type="NCBI Taxonomy" id="643671"/>
    <lineage>
        <taxon>Bacteria</taxon>
        <taxon>Pseudomonadati</taxon>
        <taxon>Bacteroidota</taxon>
        <taxon>Cytophagia</taxon>
        <taxon>Cytophagales</taxon>
        <taxon>Spirosomataceae</taxon>
        <taxon>Larkinella</taxon>
    </lineage>
</organism>
<evidence type="ECO:0000256" key="6">
    <source>
        <dbReference type="ARBA" id="ARBA00022989"/>
    </source>
</evidence>
<dbReference type="Proteomes" id="UP000248790">
    <property type="component" value="Unassembled WGS sequence"/>
</dbReference>
<dbReference type="InterPro" id="IPR005829">
    <property type="entry name" value="Sugar_transporter_CS"/>
</dbReference>
<feature type="transmembrane region" description="Helical" evidence="8">
    <location>
        <begin position="341"/>
        <end position="368"/>
    </location>
</feature>
<dbReference type="InterPro" id="IPR001958">
    <property type="entry name" value="Tet-R_TetA/multi-R_MdtG-like"/>
</dbReference>
<feature type="transmembrane region" description="Helical" evidence="8">
    <location>
        <begin position="79"/>
        <end position="98"/>
    </location>
</feature>
<evidence type="ECO:0000256" key="8">
    <source>
        <dbReference type="SAM" id="Phobius"/>
    </source>
</evidence>
<comment type="function">
    <text evidence="1">Resistance to tetracycline by an active tetracycline efflux. This is an energy-dependent process that decreases the accumulation of the antibiotic in whole cells. This protein functions as a metal-tetracycline/H(+) antiporter.</text>
</comment>
<reference evidence="10 11" key="1">
    <citation type="submission" date="2018-06" db="EMBL/GenBank/DDBJ databases">
        <title>Genomic Encyclopedia of Archaeal and Bacterial Type Strains, Phase II (KMG-II): from individual species to whole genera.</title>
        <authorList>
            <person name="Goeker M."/>
        </authorList>
    </citation>
    <scope>NUCLEOTIDE SEQUENCE [LARGE SCALE GENOMIC DNA]</scope>
    <source>
        <strain evidence="10 11">DSM 21851</strain>
    </source>
</reference>
<evidence type="ECO:0000256" key="3">
    <source>
        <dbReference type="ARBA" id="ARBA00007520"/>
    </source>
</evidence>
<proteinExistence type="inferred from homology"/>
<dbReference type="InterPro" id="IPR020846">
    <property type="entry name" value="MFS_dom"/>
</dbReference>
<accession>A0A327X5F9</accession>
<keyword evidence="11" id="KW-1185">Reference proteome</keyword>
<evidence type="ECO:0000256" key="1">
    <source>
        <dbReference type="ARBA" id="ARBA00003279"/>
    </source>
</evidence>
<dbReference type="GO" id="GO:0016020">
    <property type="term" value="C:membrane"/>
    <property type="evidence" value="ECO:0007669"/>
    <property type="project" value="UniProtKB-SubCell"/>
</dbReference>
<feature type="transmembrane region" description="Helical" evidence="8">
    <location>
        <begin position="50"/>
        <end position="67"/>
    </location>
</feature>
<feature type="transmembrane region" description="Helical" evidence="8">
    <location>
        <begin position="9"/>
        <end position="30"/>
    </location>
</feature>
<feature type="transmembrane region" description="Helical" evidence="8">
    <location>
        <begin position="165"/>
        <end position="185"/>
    </location>
</feature>
<keyword evidence="5 8" id="KW-0812">Transmembrane</keyword>
<gene>
    <name evidence="10" type="ORF">LX87_03036</name>
</gene>
<dbReference type="InterPro" id="IPR036259">
    <property type="entry name" value="MFS_trans_sf"/>
</dbReference>
<sequence>MAPQRNQALTFIFITILIDCTGIGVIAPIVPRLIEELTGGDISEASQYGGWLTFSYAIMQFLFSPILGGLSDRFGRRPILLISLFGLGMDYIFCSFAPTIAWLFVARFIAGICGASFTTASAYIADVSPPEKRAQNFGLVGAAFGLGFIVGPVIGGIFSQYGSRVPFMIAAGLSLLNFIYGYFILPESLALEHRRPFDWKRANPIGSLARLKRYPAIVGLVGSMVLLYIAAQAPQSIWTYYTIEKFHWNEAWVGYSLGFIGLTVAIVQGGVIRVAIPKLGQKKAVFTGLACSTIGFVLFAFASQGWMMFAFMIPYSLGGLAGPAVQSLISTQVPANEQGELQGALTSLASMTSIVGPLLMTHLFAYFTKPEAPVYFPGAPFLTSAILTLVTVFLVARTLRATPLVVPETEKSASGQ</sequence>
<comment type="caution">
    <text evidence="10">The sequence shown here is derived from an EMBL/GenBank/DDBJ whole genome shotgun (WGS) entry which is preliminary data.</text>
</comment>
<dbReference type="PROSITE" id="PS50850">
    <property type="entry name" value="MFS"/>
    <property type="match status" value="1"/>
</dbReference>
<dbReference type="InterPro" id="IPR011701">
    <property type="entry name" value="MFS"/>
</dbReference>
<keyword evidence="4" id="KW-0813">Transport</keyword>
<dbReference type="PROSITE" id="PS00216">
    <property type="entry name" value="SUGAR_TRANSPORT_1"/>
    <property type="match status" value="1"/>
</dbReference>
<dbReference type="PANTHER" id="PTHR23504:SF15">
    <property type="entry name" value="MAJOR FACILITATOR SUPERFAMILY (MFS) PROFILE DOMAIN-CONTAINING PROTEIN"/>
    <property type="match status" value="1"/>
</dbReference>
<feature type="transmembrane region" description="Helical" evidence="8">
    <location>
        <begin position="104"/>
        <end position="125"/>
    </location>
</feature>
<evidence type="ECO:0000313" key="10">
    <source>
        <dbReference type="EMBL" id="RAJ98128.1"/>
    </source>
</evidence>
<dbReference type="SUPFAM" id="SSF103473">
    <property type="entry name" value="MFS general substrate transporter"/>
    <property type="match status" value="1"/>
</dbReference>
<feature type="domain" description="Major facilitator superfamily (MFS) profile" evidence="9">
    <location>
        <begin position="8"/>
        <end position="403"/>
    </location>
</feature>
<evidence type="ECO:0000256" key="5">
    <source>
        <dbReference type="ARBA" id="ARBA00022692"/>
    </source>
</evidence>
<dbReference type="AlphaFoldDB" id="A0A327X5F9"/>
<protein>
    <submittedName>
        <fullName evidence="10">DHA1 family tetracycline resistance protein-like MFS transporter</fullName>
    </submittedName>
</protein>
<dbReference type="PANTHER" id="PTHR23504">
    <property type="entry name" value="MAJOR FACILITATOR SUPERFAMILY DOMAIN-CONTAINING PROTEIN 10"/>
    <property type="match status" value="1"/>
</dbReference>
<comment type="similarity">
    <text evidence="3">Belongs to the major facilitator superfamily. TCR/Tet family.</text>
</comment>
<evidence type="ECO:0000256" key="7">
    <source>
        <dbReference type="ARBA" id="ARBA00023136"/>
    </source>
</evidence>
<feature type="transmembrane region" description="Helical" evidence="8">
    <location>
        <begin position="214"/>
        <end position="231"/>
    </location>
</feature>
<dbReference type="CDD" id="cd17388">
    <property type="entry name" value="MFS_TetA"/>
    <property type="match status" value="1"/>
</dbReference>